<keyword evidence="2" id="KW-1185">Reference proteome</keyword>
<dbReference type="EMBL" id="CM055099">
    <property type="protein sequence ID" value="KAJ7547667.1"/>
    <property type="molecule type" value="Genomic_DNA"/>
</dbReference>
<evidence type="ECO:0000313" key="2">
    <source>
        <dbReference type="Proteomes" id="UP001162992"/>
    </source>
</evidence>
<proteinExistence type="predicted"/>
<protein>
    <submittedName>
        <fullName evidence="1">Uncharacterized protein</fullName>
    </submittedName>
</protein>
<evidence type="ECO:0000313" key="1">
    <source>
        <dbReference type="EMBL" id="KAJ7547667.1"/>
    </source>
</evidence>
<sequence>MADLQKHAWLPSIVLLVVLMYLRPLEVAADDVVALTPDTFEEEVGQERGALVEFYAPWCGHCKKLAPEYEKLGAAFSSKPVLIAKVDCDEHKSLCSKYDVSGFPTLKWFPKGSLEPKVYSGARTMEALSEFVNSESGIQAKSQTVPSDVIVLTPTNFDEIVLDETKHVFVEFYAPWCGHCKNLAPVYEQVATVYKAEKDIVIAKLDADAHKSVAEKYGISGYPTLKFFLKSNKDGVDYEGGHALDDLVTYINKKAGTHRDSKGRLTTDAGIVTSLSTVVEEFFAAKAEERHHVFAKLEEEVSKLEESAAGYGKIYIKILKNVIAKGEEYPRKEYDRLQRILSGAVHPSKIDELTVKRNVLSSFLKQE</sequence>
<reference evidence="2" key="1">
    <citation type="journal article" date="2024" name="Proc. Natl. Acad. Sci. U.S.A.">
        <title>Extraordinary preservation of gene collinearity over three hundred million years revealed in homosporous lycophytes.</title>
        <authorList>
            <person name="Li C."/>
            <person name="Wickell D."/>
            <person name="Kuo L.Y."/>
            <person name="Chen X."/>
            <person name="Nie B."/>
            <person name="Liao X."/>
            <person name="Peng D."/>
            <person name="Ji J."/>
            <person name="Jenkins J."/>
            <person name="Williams M."/>
            <person name="Shu S."/>
            <person name="Plott C."/>
            <person name="Barry K."/>
            <person name="Rajasekar S."/>
            <person name="Grimwood J."/>
            <person name="Han X."/>
            <person name="Sun S."/>
            <person name="Hou Z."/>
            <person name="He W."/>
            <person name="Dai G."/>
            <person name="Sun C."/>
            <person name="Schmutz J."/>
            <person name="Leebens-Mack J.H."/>
            <person name="Li F.W."/>
            <person name="Wang L."/>
        </authorList>
    </citation>
    <scope>NUCLEOTIDE SEQUENCE [LARGE SCALE GENOMIC DNA]</scope>
    <source>
        <strain evidence="2">cv. PW_Plant_1</strain>
    </source>
</reference>
<comment type="caution">
    <text evidence="1">The sequence shown here is derived from an EMBL/GenBank/DDBJ whole genome shotgun (WGS) entry which is preliminary data.</text>
</comment>
<name>A0ACC2D160_DIPCM</name>
<accession>A0ACC2D160</accession>
<organism evidence="1 2">
    <name type="scientific">Diphasiastrum complanatum</name>
    <name type="common">Issler's clubmoss</name>
    <name type="synonym">Lycopodium complanatum</name>
    <dbReference type="NCBI Taxonomy" id="34168"/>
    <lineage>
        <taxon>Eukaryota</taxon>
        <taxon>Viridiplantae</taxon>
        <taxon>Streptophyta</taxon>
        <taxon>Embryophyta</taxon>
        <taxon>Tracheophyta</taxon>
        <taxon>Lycopodiopsida</taxon>
        <taxon>Lycopodiales</taxon>
        <taxon>Lycopodiaceae</taxon>
        <taxon>Lycopodioideae</taxon>
        <taxon>Diphasiastrum</taxon>
    </lineage>
</organism>
<dbReference type="Proteomes" id="UP001162992">
    <property type="component" value="Chromosome 8"/>
</dbReference>
<gene>
    <name evidence="1" type="ORF">O6H91_08G097500</name>
</gene>